<evidence type="ECO:0000313" key="1">
    <source>
        <dbReference type="EMBL" id="EOX96988.1"/>
    </source>
</evidence>
<proteinExistence type="predicted"/>
<dbReference type="InParanoid" id="A0A061E3X7"/>
<dbReference type="Gramene" id="EOX96988">
    <property type="protein sequence ID" value="EOX96988"/>
    <property type="gene ID" value="TCM_006112"/>
</dbReference>
<dbReference type="HOGENOM" id="CLU_2709806_0_0_1"/>
<reference evidence="1 2" key="1">
    <citation type="journal article" date="2013" name="Genome Biol.">
        <title>The genome sequence of the most widely cultivated cacao type and its use to identify candidate genes regulating pod color.</title>
        <authorList>
            <person name="Motamayor J.C."/>
            <person name="Mockaitis K."/>
            <person name="Schmutz J."/>
            <person name="Haiminen N."/>
            <person name="Iii D.L."/>
            <person name="Cornejo O."/>
            <person name="Findley S.D."/>
            <person name="Zheng P."/>
            <person name="Utro F."/>
            <person name="Royaert S."/>
            <person name="Saski C."/>
            <person name="Jenkins J."/>
            <person name="Podicheti R."/>
            <person name="Zhao M."/>
            <person name="Scheffler B.E."/>
            <person name="Stack J.C."/>
            <person name="Feltus F.A."/>
            <person name="Mustiga G.M."/>
            <person name="Amores F."/>
            <person name="Phillips W."/>
            <person name="Marelli J.P."/>
            <person name="May G.D."/>
            <person name="Shapiro H."/>
            <person name="Ma J."/>
            <person name="Bustamante C.D."/>
            <person name="Schnell R.J."/>
            <person name="Main D."/>
            <person name="Gilbert D."/>
            <person name="Parida L."/>
            <person name="Kuhn D.N."/>
        </authorList>
    </citation>
    <scope>NUCLEOTIDE SEQUENCE [LARGE SCALE GENOMIC DNA]</scope>
    <source>
        <strain evidence="2">cv. Matina 1-6</strain>
    </source>
</reference>
<organism evidence="1 2">
    <name type="scientific">Theobroma cacao</name>
    <name type="common">Cacao</name>
    <name type="synonym">Cocoa</name>
    <dbReference type="NCBI Taxonomy" id="3641"/>
    <lineage>
        <taxon>Eukaryota</taxon>
        <taxon>Viridiplantae</taxon>
        <taxon>Streptophyta</taxon>
        <taxon>Embryophyta</taxon>
        <taxon>Tracheophyta</taxon>
        <taxon>Spermatophyta</taxon>
        <taxon>Magnoliopsida</taxon>
        <taxon>eudicotyledons</taxon>
        <taxon>Gunneridae</taxon>
        <taxon>Pentapetalae</taxon>
        <taxon>rosids</taxon>
        <taxon>malvids</taxon>
        <taxon>Malvales</taxon>
        <taxon>Malvaceae</taxon>
        <taxon>Byttnerioideae</taxon>
        <taxon>Theobroma</taxon>
    </lineage>
</organism>
<sequence>MIYVQVNNSVRQVALYISSQEPDCKFIALKGEHSPYPQNATDWQQAKRISMIEGKLLELPESPNCEELLSLLL</sequence>
<evidence type="ECO:0000313" key="2">
    <source>
        <dbReference type="Proteomes" id="UP000026915"/>
    </source>
</evidence>
<dbReference type="Proteomes" id="UP000026915">
    <property type="component" value="Chromosome 2"/>
</dbReference>
<dbReference type="EMBL" id="CM001880">
    <property type="protein sequence ID" value="EOX96988.1"/>
    <property type="molecule type" value="Genomic_DNA"/>
</dbReference>
<dbReference type="AlphaFoldDB" id="A0A061E3X7"/>
<name>A0A061E3X7_THECC</name>
<keyword evidence="2" id="KW-1185">Reference proteome</keyword>
<gene>
    <name evidence="1" type="ORF">TCM_006112</name>
</gene>
<protein>
    <submittedName>
        <fullName evidence="1">Uncharacterized protein</fullName>
    </submittedName>
</protein>
<accession>A0A061E3X7</accession>